<keyword evidence="1 3" id="KW-0732">Signal</keyword>
<sequence length="130" mass="13457">MRLSVATLYALAFAGTSVAYTTPKKSSTSSRSSTSSVKSTIVTSPGGYPYPPSSSTTTSTVTGLSPVWGQCGGRGFMGPTACAGSICVYYNVSVSQQMLPAQSQSLSLETGKPTSTAIKKDRSGLDDCRY</sequence>
<feature type="domain" description="CBM1" evidence="4">
    <location>
        <begin position="66"/>
        <end position="98"/>
    </location>
</feature>
<dbReference type="OrthoDB" id="2527519at2759"/>
<evidence type="ECO:0000256" key="3">
    <source>
        <dbReference type="SAM" id="SignalP"/>
    </source>
</evidence>
<dbReference type="SMART" id="SM00236">
    <property type="entry name" value="fCBD"/>
    <property type="match status" value="1"/>
</dbReference>
<keyword evidence="6" id="KW-1185">Reference proteome</keyword>
<evidence type="ECO:0000259" key="4">
    <source>
        <dbReference type="SMART" id="SM00236"/>
    </source>
</evidence>
<evidence type="ECO:0000313" key="6">
    <source>
        <dbReference type="Proteomes" id="UP000007148"/>
    </source>
</evidence>
<protein>
    <recommendedName>
        <fullName evidence="4">CBM1 domain-containing protein</fullName>
    </recommendedName>
</protein>
<organism evidence="5 6">
    <name type="scientific">Serendipita indica (strain DSM 11827)</name>
    <name type="common">Root endophyte fungus</name>
    <name type="synonym">Piriformospora indica</name>
    <dbReference type="NCBI Taxonomy" id="1109443"/>
    <lineage>
        <taxon>Eukaryota</taxon>
        <taxon>Fungi</taxon>
        <taxon>Dikarya</taxon>
        <taxon>Basidiomycota</taxon>
        <taxon>Agaricomycotina</taxon>
        <taxon>Agaricomycetes</taxon>
        <taxon>Sebacinales</taxon>
        <taxon>Serendipitaceae</taxon>
        <taxon>Serendipita</taxon>
    </lineage>
</organism>
<feature type="region of interest" description="Disordered" evidence="2">
    <location>
        <begin position="102"/>
        <end position="130"/>
    </location>
</feature>
<dbReference type="GO" id="GO:0005975">
    <property type="term" value="P:carbohydrate metabolic process"/>
    <property type="evidence" value="ECO:0007669"/>
    <property type="project" value="InterPro"/>
</dbReference>
<comment type="caution">
    <text evidence="5">The sequence shown here is derived from an EMBL/GenBank/DDBJ whole genome shotgun (WGS) entry which is preliminary data.</text>
</comment>
<dbReference type="GO" id="GO:0030248">
    <property type="term" value="F:cellulose binding"/>
    <property type="evidence" value="ECO:0007669"/>
    <property type="project" value="InterPro"/>
</dbReference>
<dbReference type="EMBL" id="CAFZ01000149">
    <property type="protein sequence ID" value="CCA72132.1"/>
    <property type="molecule type" value="Genomic_DNA"/>
</dbReference>
<dbReference type="HOGENOM" id="CLU_1938962_0_0_1"/>
<dbReference type="Proteomes" id="UP000007148">
    <property type="component" value="Unassembled WGS sequence"/>
</dbReference>
<evidence type="ECO:0000313" key="5">
    <source>
        <dbReference type="EMBL" id="CCA72132.1"/>
    </source>
</evidence>
<feature type="compositionally biased region" description="Polar residues" evidence="2">
    <location>
        <begin position="102"/>
        <end position="117"/>
    </location>
</feature>
<evidence type="ECO:0000256" key="1">
    <source>
        <dbReference type="ARBA" id="ARBA00022729"/>
    </source>
</evidence>
<feature type="region of interest" description="Disordered" evidence="2">
    <location>
        <begin position="21"/>
        <end position="60"/>
    </location>
</feature>
<dbReference type="InterPro" id="IPR035971">
    <property type="entry name" value="CBD_sf"/>
</dbReference>
<proteinExistence type="predicted"/>
<feature type="chain" id="PRO_5003468664" description="CBM1 domain-containing protein" evidence="3">
    <location>
        <begin position="20"/>
        <end position="130"/>
    </location>
</feature>
<dbReference type="SUPFAM" id="SSF57180">
    <property type="entry name" value="Cellulose-binding domain"/>
    <property type="match status" value="1"/>
</dbReference>
<dbReference type="InParanoid" id="G4TLD9"/>
<evidence type="ECO:0000256" key="2">
    <source>
        <dbReference type="SAM" id="MobiDB-lite"/>
    </source>
</evidence>
<dbReference type="InterPro" id="IPR000254">
    <property type="entry name" value="CBD"/>
</dbReference>
<reference evidence="5 6" key="1">
    <citation type="journal article" date="2011" name="PLoS Pathog.">
        <title>Endophytic Life Strategies Decoded by Genome and Transcriptome Analyses of the Mutualistic Root Symbiont Piriformospora indica.</title>
        <authorList>
            <person name="Zuccaro A."/>
            <person name="Lahrmann U."/>
            <person name="Guldener U."/>
            <person name="Langen G."/>
            <person name="Pfiffi S."/>
            <person name="Biedenkopf D."/>
            <person name="Wong P."/>
            <person name="Samans B."/>
            <person name="Grimm C."/>
            <person name="Basiewicz M."/>
            <person name="Murat C."/>
            <person name="Martin F."/>
            <person name="Kogel K.H."/>
        </authorList>
    </citation>
    <scope>NUCLEOTIDE SEQUENCE [LARGE SCALE GENOMIC DNA]</scope>
    <source>
        <strain evidence="5 6">DSM 11827</strain>
    </source>
</reference>
<gene>
    <name evidence="5" type="ORF">PIIN_06068</name>
</gene>
<accession>G4TLD9</accession>
<feature type="compositionally biased region" description="Basic and acidic residues" evidence="2">
    <location>
        <begin position="118"/>
        <end position="130"/>
    </location>
</feature>
<name>G4TLD9_SERID</name>
<feature type="signal peptide" evidence="3">
    <location>
        <begin position="1"/>
        <end position="19"/>
    </location>
</feature>
<dbReference type="AlphaFoldDB" id="G4TLD9"/>
<dbReference type="Pfam" id="PF00734">
    <property type="entry name" value="CBM_1"/>
    <property type="match status" value="1"/>
</dbReference>
<dbReference type="GO" id="GO:0005576">
    <property type="term" value="C:extracellular region"/>
    <property type="evidence" value="ECO:0007669"/>
    <property type="project" value="InterPro"/>
</dbReference>